<gene>
    <name evidence="1" type="ORF">SBF1_50033</name>
</gene>
<sequence length="148" mass="16867">MLYHRFTNSSNVMSNWGHAMFAANRDAVENYGSKEFIFKSSRDNSKTIKSLKSLIIKTWKYDQKNGFTGDFGNGCTDDYYYNVKDNAVDAISIYNSFDPSSVVESADAWDSELYQWFWERIAEPNGIMAVTTQDGAIVFDADLIKEVC</sequence>
<organism evidence="1 2">
    <name type="scientific">Candidatus Desulfosporosinus infrequens</name>
    <dbReference type="NCBI Taxonomy" id="2043169"/>
    <lineage>
        <taxon>Bacteria</taxon>
        <taxon>Bacillati</taxon>
        <taxon>Bacillota</taxon>
        <taxon>Clostridia</taxon>
        <taxon>Eubacteriales</taxon>
        <taxon>Desulfitobacteriaceae</taxon>
        <taxon>Desulfosporosinus</taxon>
    </lineage>
</organism>
<reference evidence="2" key="1">
    <citation type="submission" date="2018-02" db="EMBL/GenBank/DDBJ databases">
        <authorList>
            <person name="Hausmann B."/>
        </authorList>
    </citation>
    <scope>NUCLEOTIDE SEQUENCE [LARGE SCALE GENOMIC DNA]</scope>
    <source>
        <strain evidence="2">Peat soil MAG SbF1</strain>
    </source>
</reference>
<name>A0A2U3LH59_9FIRM</name>
<protein>
    <submittedName>
        <fullName evidence="1">Uncharacterized protein</fullName>
    </submittedName>
</protein>
<dbReference type="OrthoDB" id="3035774at2"/>
<evidence type="ECO:0000313" key="2">
    <source>
        <dbReference type="Proteomes" id="UP000238916"/>
    </source>
</evidence>
<dbReference type="EMBL" id="OMOF01000445">
    <property type="protein sequence ID" value="SPF51149.1"/>
    <property type="molecule type" value="Genomic_DNA"/>
</dbReference>
<accession>A0A2U3LH59</accession>
<evidence type="ECO:0000313" key="1">
    <source>
        <dbReference type="EMBL" id="SPF51149.1"/>
    </source>
</evidence>
<proteinExistence type="predicted"/>
<dbReference type="Proteomes" id="UP000238916">
    <property type="component" value="Unassembled WGS sequence"/>
</dbReference>
<dbReference type="AlphaFoldDB" id="A0A2U3LH59"/>